<dbReference type="Proteomes" id="UP000579945">
    <property type="component" value="Unassembled WGS sequence"/>
</dbReference>
<keyword evidence="2 6" id="KW-0288">FMN</keyword>
<feature type="binding site" evidence="6">
    <location>
        <begin position="16"/>
        <end position="18"/>
    </location>
    <ligand>
        <name>FMN</name>
        <dbReference type="ChEBI" id="CHEBI:58210"/>
    </ligand>
</feature>
<evidence type="ECO:0000256" key="4">
    <source>
        <dbReference type="ARBA" id="ARBA00023027"/>
    </source>
</evidence>
<dbReference type="EC" id="1.7.1.17" evidence="6"/>
<feature type="domain" description="Flavodoxin-like fold" evidence="7">
    <location>
        <begin position="4"/>
        <end position="191"/>
    </location>
</feature>
<dbReference type="EMBL" id="JACIBV010000001">
    <property type="protein sequence ID" value="MBB3727008.1"/>
    <property type="molecule type" value="Genomic_DNA"/>
</dbReference>
<dbReference type="InterPro" id="IPR023048">
    <property type="entry name" value="NADH:quinone_OxRdtase_FMN_depd"/>
</dbReference>
<feature type="binding site" evidence="6">
    <location>
        <begin position="91"/>
        <end position="94"/>
    </location>
    <ligand>
        <name>FMN</name>
        <dbReference type="ChEBI" id="CHEBI:58210"/>
    </ligand>
</feature>
<evidence type="ECO:0000313" key="9">
    <source>
        <dbReference type="Proteomes" id="UP000579945"/>
    </source>
</evidence>
<evidence type="ECO:0000256" key="2">
    <source>
        <dbReference type="ARBA" id="ARBA00022643"/>
    </source>
</evidence>
<dbReference type="SUPFAM" id="SSF52218">
    <property type="entry name" value="Flavoproteins"/>
    <property type="match status" value="1"/>
</dbReference>
<dbReference type="InterPro" id="IPR050104">
    <property type="entry name" value="FMN-dep_NADH:Q_OxRdtase_AzoR1"/>
</dbReference>
<evidence type="ECO:0000256" key="1">
    <source>
        <dbReference type="ARBA" id="ARBA00022630"/>
    </source>
</evidence>
<dbReference type="PANTHER" id="PTHR43741:SF4">
    <property type="entry name" value="FMN-DEPENDENT NADH:QUINONE OXIDOREDUCTASE"/>
    <property type="match status" value="1"/>
</dbReference>
<sequence length="213" mass="22918">MPQLLHIDASAVHDGSVSRQVARSFRDAWEGEVVYRDLGARPVPHLTEAGIVARHAPAQEHDAEQATAAFLQDALVEELLQAEAYLFAVPMYNFGAPSTFKAWLDQVLIPGRTLGMSPDDSPIAGRPATLISVRGGAYGPGMPREGWDFADPYLRKILTEVFGLELRVVTAELTLADTTPAMAGLREAAAASQAAAHVAAREHARRISARSLV</sequence>
<proteinExistence type="inferred from homology"/>
<keyword evidence="9" id="KW-1185">Reference proteome</keyword>
<dbReference type="InterPro" id="IPR029039">
    <property type="entry name" value="Flavoprotein-like_sf"/>
</dbReference>
<comment type="subunit">
    <text evidence="6">Homodimer.</text>
</comment>
<comment type="caution">
    <text evidence="6">Lacks conserved residue(s) required for the propagation of feature annotation.</text>
</comment>
<comment type="cofactor">
    <cofactor evidence="6">
        <name>FMN</name>
        <dbReference type="ChEBI" id="CHEBI:58210"/>
    </cofactor>
    <text evidence="6">Binds 1 FMN per subunit.</text>
</comment>
<dbReference type="PANTHER" id="PTHR43741">
    <property type="entry name" value="FMN-DEPENDENT NADH-AZOREDUCTASE 1"/>
    <property type="match status" value="1"/>
</dbReference>
<comment type="function">
    <text evidence="6">Quinone reductase that provides resistance to thiol-specific stress caused by electrophilic quinones.</text>
</comment>
<evidence type="ECO:0000256" key="5">
    <source>
        <dbReference type="ARBA" id="ARBA00048542"/>
    </source>
</evidence>
<comment type="catalytic activity">
    <reaction evidence="6">
        <text>2 a quinone + NADH + H(+) = 2 a 1,4-benzosemiquinone + NAD(+)</text>
        <dbReference type="Rhea" id="RHEA:65952"/>
        <dbReference type="ChEBI" id="CHEBI:15378"/>
        <dbReference type="ChEBI" id="CHEBI:57540"/>
        <dbReference type="ChEBI" id="CHEBI:57945"/>
        <dbReference type="ChEBI" id="CHEBI:132124"/>
        <dbReference type="ChEBI" id="CHEBI:134225"/>
    </reaction>
</comment>
<dbReference type="HAMAP" id="MF_01216">
    <property type="entry name" value="Azoreductase_type1"/>
    <property type="match status" value="1"/>
</dbReference>
<evidence type="ECO:0000313" key="8">
    <source>
        <dbReference type="EMBL" id="MBB3727008.1"/>
    </source>
</evidence>
<comment type="catalytic activity">
    <reaction evidence="5">
        <text>N,N-dimethyl-1,4-phenylenediamine + anthranilate + 2 NAD(+) = 2-(4-dimethylaminophenyl)diazenylbenzoate + 2 NADH + 2 H(+)</text>
        <dbReference type="Rhea" id="RHEA:55872"/>
        <dbReference type="ChEBI" id="CHEBI:15378"/>
        <dbReference type="ChEBI" id="CHEBI:15783"/>
        <dbReference type="ChEBI" id="CHEBI:16567"/>
        <dbReference type="ChEBI" id="CHEBI:57540"/>
        <dbReference type="ChEBI" id="CHEBI:57945"/>
        <dbReference type="ChEBI" id="CHEBI:71579"/>
        <dbReference type="EC" id="1.7.1.17"/>
    </reaction>
    <physiologicalReaction direction="right-to-left" evidence="5">
        <dbReference type="Rhea" id="RHEA:55874"/>
    </physiologicalReaction>
</comment>
<organism evidence="8 9">
    <name type="scientific">Nonomuraea dietziae</name>
    <dbReference type="NCBI Taxonomy" id="65515"/>
    <lineage>
        <taxon>Bacteria</taxon>
        <taxon>Bacillati</taxon>
        <taxon>Actinomycetota</taxon>
        <taxon>Actinomycetes</taxon>
        <taxon>Streptosporangiales</taxon>
        <taxon>Streptosporangiaceae</taxon>
        <taxon>Nonomuraea</taxon>
    </lineage>
</organism>
<feature type="binding site" evidence="6">
    <location>
        <position position="10"/>
    </location>
    <ligand>
        <name>FMN</name>
        <dbReference type="ChEBI" id="CHEBI:58210"/>
    </ligand>
</feature>
<protein>
    <recommendedName>
        <fullName evidence="6">FMN dependent NADH:quinone oxidoreductase</fullName>
        <ecNumber evidence="6">1.6.5.-</ecNumber>
    </recommendedName>
    <alternativeName>
        <fullName evidence="6">Azo-dye reductase</fullName>
    </alternativeName>
    <alternativeName>
        <fullName evidence="6">FMN-dependent NADH-azo compound oxidoreductase</fullName>
    </alternativeName>
    <alternativeName>
        <fullName evidence="6">FMN-dependent NADH-azoreductase</fullName>
        <ecNumber evidence="6">1.7.1.17</ecNumber>
    </alternativeName>
</protein>
<dbReference type="GO" id="GO:0010181">
    <property type="term" value="F:FMN binding"/>
    <property type="evidence" value="ECO:0007669"/>
    <property type="project" value="UniProtKB-UniRule"/>
</dbReference>
<dbReference type="Gene3D" id="3.40.50.360">
    <property type="match status" value="1"/>
</dbReference>
<name>A0A7W5Y785_9ACTN</name>
<dbReference type="InterPro" id="IPR003680">
    <property type="entry name" value="Flavodoxin_fold"/>
</dbReference>
<dbReference type="AlphaFoldDB" id="A0A7W5Y785"/>
<evidence type="ECO:0000256" key="6">
    <source>
        <dbReference type="HAMAP-Rule" id="MF_01216"/>
    </source>
</evidence>
<dbReference type="EC" id="1.6.5.-" evidence="6"/>
<evidence type="ECO:0000256" key="3">
    <source>
        <dbReference type="ARBA" id="ARBA00023002"/>
    </source>
</evidence>
<keyword evidence="1 6" id="KW-0285">Flavoprotein</keyword>
<keyword evidence="3 6" id="KW-0560">Oxidoreductase</keyword>
<reference evidence="8 9" key="1">
    <citation type="submission" date="2020-08" db="EMBL/GenBank/DDBJ databases">
        <title>Sequencing the genomes of 1000 actinobacteria strains.</title>
        <authorList>
            <person name="Klenk H.-P."/>
        </authorList>
    </citation>
    <scope>NUCLEOTIDE SEQUENCE [LARGE SCALE GENOMIC DNA]</scope>
    <source>
        <strain evidence="8 9">DSM 44320</strain>
    </source>
</reference>
<dbReference type="RefSeq" id="WP_183647003.1">
    <property type="nucleotide sequence ID" value="NZ_BAAAXX010000029.1"/>
</dbReference>
<accession>A0A7W5Y785</accession>
<evidence type="ECO:0000259" key="7">
    <source>
        <dbReference type="Pfam" id="PF02525"/>
    </source>
</evidence>
<keyword evidence="4 6" id="KW-0520">NAD</keyword>
<comment type="caution">
    <text evidence="8">The sequence shown here is derived from an EMBL/GenBank/DDBJ whole genome shotgun (WGS) entry which is preliminary data.</text>
</comment>
<dbReference type="GO" id="GO:0016652">
    <property type="term" value="F:oxidoreductase activity, acting on NAD(P)H as acceptor"/>
    <property type="evidence" value="ECO:0007669"/>
    <property type="project" value="UniProtKB-UniRule"/>
</dbReference>
<comment type="function">
    <text evidence="6">Also exhibits azoreductase activity. Catalyzes the reductive cleavage of the azo bond in aromatic azo compounds to the corresponding amines.</text>
</comment>
<dbReference type="GO" id="GO:0009055">
    <property type="term" value="F:electron transfer activity"/>
    <property type="evidence" value="ECO:0007669"/>
    <property type="project" value="UniProtKB-UniRule"/>
</dbReference>
<dbReference type="GeneID" id="95389336"/>
<dbReference type="Pfam" id="PF02525">
    <property type="entry name" value="Flavodoxin_2"/>
    <property type="match status" value="1"/>
</dbReference>
<gene>
    <name evidence="6" type="primary">azoR</name>
    <name evidence="8" type="ORF">FHR33_002868</name>
</gene>
<dbReference type="GO" id="GO:0016655">
    <property type="term" value="F:oxidoreductase activity, acting on NAD(P)H, quinone or similar compound as acceptor"/>
    <property type="evidence" value="ECO:0007669"/>
    <property type="project" value="InterPro"/>
</dbReference>
<comment type="similarity">
    <text evidence="6">Belongs to the azoreductase type 1 family.</text>
</comment>